<keyword evidence="3" id="KW-1185">Reference proteome</keyword>
<evidence type="ECO:0000313" key="2">
    <source>
        <dbReference type="EMBL" id="OCH94813.1"/>
    </source>
</evidence>
<gene>
    <name evidence="2" type="ORF">OBBRIDRAFT_48838</name>
</gene>
<dbReference type="PANTHER" id="PTHR33112:SF1">
    <property type="entry name" value="HETEROKARYON INCOMPATIBILITY DOMAIN-CONTAINING PROTEIN"/>
    <property type="match status" value="1"/>
</dbReference>
<dbReference type="Proteomes" id="UP000250043">
    <property type="component" value="Unassembled WGS sequence"/>
</dbReference>
<dbReference type="InterPro" id="IPR010730">
    <property type="entry name" value="HET"/>
</dbReference>
<dbReference type="EMBL" id="KV722340">
    <property type="protein sequence ID" value="OCH94813.1"/>
    <property type="molecule type" value="Genomic_DNA"/>
</dbReference>
<evidence type="ECO:0000313" key="3">
    <source>
        <dbReference type="Proteomes" id="UP000250043"/>
    </source>
</evidence>
<name>A0A8E2DS80_9APHY</name>
<dbReference type="OrthoDB" id="3226657at2759"/>
<reference evidence="2 3" key="1">
    <citation type="submission" date="2016-07" db="EMBL/GenBank/DDBJ databases">
        <title>Draft genome of the white-rot fungus Obba rivulosa 3A-2.</title>
        <authorList>
            <consortium name="DOE Joint Genome Institute"/>
            <person name="Miettinen O."/>
            <person name="Riley R."/>
            <person name="Acob R."/>
            <person name="Barry K."/>
            <person name="Cullen D."/>
            <person name="De Vries R."/>
            <person name="Hainaut M."/>
            <person name="Hatakka A."/>
            <person name="Henrissat B."/>
            <person name="Hilden K."/>
            <person name="Kuo R."/>
            <person name="Labutti K."/>
            <person name="Lipzen A."/>
            <person name="Makela M.R."/>
            <person name="Sandor L."/>
            <person name="Spatafora J.W."/>
            <person name="Grigoriev I.V."/>
            <person name="Hibbett D.S."/>
        </authorList>
    </citation>
    <scope>NUCLEOTIDE SEQUENCE [LARGE SCALE GENOMIC DNA]</scope>
    <source>
        <strain evidence="2 3">3A-2</strain>
    </source>
</reference>
<dbReference type="AlphaFoldDB" id="A0A8E2DS80"/>
<sequence>MCAVKTSVVLESRTLTTHTMTTIYDLSLDQLQGAKVDISPSATLCRYRLVDCIQFVEHENLRIDEFSEFPNVEYTAISYVWRGRPDLNRHRRKVFTVAGAEGADPITIDVLRHACAASVQQRVRYIWLDRLCIIQTSKADKIWQIRQMFRIYKSCTRCIVLPDGLCRLVSLSEETDWIHRGWTLQEAMAPKNVVVLFTWTLGPGRLSTGGEYGLPAAGAVTPVIPGVSAVTELQIIIDACAVGFLFFTTPTEWDLTAEYSKTRKLKGAIFGARTPNIFAFAAAMNGDFDDEAKSHAIWRCALMRTSSRPVDMVFSIMGLFGVDLDPRGYNDNDRVGATIALAKAILQGGGSASWLGIAFRIPPSPELPVFPDFPQTSVAGKALVRTHKGLREVADIMEIEYPSAGPKCLQSKLPGGSMDDSGQFFFRSRYAHARRVAGGQEQPRTAHETNAGYARSIHAIAADETEWEIYLRELKGEESRAFAVFLGWFDEYYPGATPLPDKNIKIMILEEHEPGRCCLCSFASLKFTLQDWVATWDERDFCIGPSVSEYSNAANLANSKLETQFKEGTGVETGMNHK</sequence>
<feature type="domain" description="Heterokaryon incompatibility" evidence="1">
    <location>
        <begin position="74"/>
        <end position="160"/>
    </location>
</feature>
<organism evidence="2 3">
    <name type="scientific">Obba rivulosa</name>
    <dbReference type="NCBI Taxonomy" id="1052685"/>
    <lineage>
        <taxon>Eukaryota</taxon>
        <taxon>Fungi</taxon>
        <taxon>Dikarya</taxon>
        <taxon>Basidiomycota</taxon>
        <taxon>Agaricomycotina</taxon>
        <taxon>Agaricomycetes</taxon>
        <taxon>Polyporales</taxon>
        <taxon>Gelatoporiaceae</taxon>
        <taxon>Obba</taxon>
    </lineage>
</organism>
<evidence type="ECO:0000259" key="1">
    <source>
        <dbReference type="Pfam" id="PF06985"/>
    </source>
</evidence>
<dbReference type="PANTHER" id="PTHR33112">
    <property type="entry name" value="DOMAIN PROTEIN, PUTATIVE-RELATED"/>
    <property type="match status" value="1"/>
</dbReference>
<proteinExistence type="predicted"/>
<protein>
    <recommendedName>
        <fullName evidence="1">Heterokaryon incompatibility domain-containing protein</fullName>
    </recommendedName>
</protein>
<dbReference type="Pfam" id="PF06985">
    <property type="entry name" value="HET"/>
    <property type="match status" value="1"/>
</dbReference>
<accession>A0A8E2DS80</accession>